<dbReference type="Proteomes" id="UP000009058">
    <property type="component" value="Chromosome 5"/>
</dbReference>
<keyword evidence="3" id="KW-1185">Reference proteome</keyword>
<evidence type="ECO:0000256" key="1">
    <source>
        <dbReference type="SAM" id="SignalP"/>
    </source>
</evidence>
<reference key="2">
    <citation type="submission" date="2011-05" db="EMBL/GenBank/DDBJ databases">
        <title>The Genome Sequence of Magnaporthe oryzae 70-15.</title>
        <authorList>
            <consortium name="The Broad Institute Genome Sequencing Platform"/>
            <person name="Ma L.-J."/>
            <person name="Dead R."/>
            <person name="Young S.K."/>
            <person name="Zeng Q."/>
            <person name="Gargeya S."/>
            <person name="Fitzgerald M."/>
            <person name="Haas B."/>
            <person name="Abouelleil A."/>
            <person name="Alvarado L."/>
            <person name="Arachchi H.M."/>
            <person name="Berlin A."/>
            <person name="Brown A."/>
            <person name="Chapman S.B."/>
            <person name="Chen Z."/>
            <person name="Dunbar C."/>
            <person name="Freedman E."/>
            <person name="Gearin G."/>
            <person name="Gellesch M."/>
            <person name="Goldberg J."/>
            <person name="Griggs A."/>
            <person name="Gujja S."/>
            <person name="Heiman D."/>
            <person name="Howarth C."/>
            <person name="Larson L."/>
            <person name="Lui A."/>
            <person name="MacDonald P.J.P."/>
            <person name="Mehta T."/>
            <person name="Montmayeur A."/>
            <person name="Murphy C."/>
            <person name="Neiman D."/>
            <person name="Pearson M."/>
            <person name="Priest M."/>
            <person name="Roberts A."/>
            <person name="Saif S."/>
            <person name="Shea T."/>
            <person name="Shenoy N."/>
            <person name="Sisk P."/>
            <person name="Stolte C."/>
            <person name="Sykes S."/>
            <person name="Yandava C."/>
            <person name="Wortman J."/>
            <person name="Nusbaum C."/>
            <person name="Birren B."/>
        </authorList>
    </citation>
    <scope>NUCLEOTIDE SEQUENCE</scope>
    <source>
        <strain>70-15</strain>
    </source>
</reference>
<organism evidence="2 3">
    <name type="scientific">Pyricularia oryzae (strain 70-15 / ATCC MYA-4617 / FGSC 8958)</name>
    <name type="common">Rice blast fungus</name>
    <name type="synonym">Magnaporthe oryzae</name>
    <dbReference type="NCBI Taxonomy" id="242507"/>
    <lineage>
        <taxon>Eukaryota</taxon>
        <taxon>Fungi</taxon>
        <taxon>Dikarya</taxon>
        <taxon>Ascomycota</taxon>
        <taxon>Pezizomycotina</taxon>
        <taxon>Sordariomycetes</taxon>
        <taxon>Sordariomycetidae</taxon>
        <taxon>Magnaporthales</taxon>
        <taxon>Pyriculariaceae</taxon>
        <taxon>Pyricularia</taxon>
    </lineage>
</organism>
<proteinExistence type="predicted"/>
<dbReference type="GeneID" id="2676272"/>
<sequence length="126" mass="14065">MLLLLLLLLPVPDIRTVARWLSVEMAPRLNFLMPTSLGEPQRHRDPFRGKSLCEVDDAVGSRCTWAEPEAQQPKTHFSVAVTVVVADVHMHFVFNFGCDFRNHAKAEVLSSIEKMADGAHLDGNIS</sequence>
<dbReference type="HOGENOM" id="CLU_1982019_0_0_1"/>
<evidence type="ECO:0008006" key="4">
    <source>
        <dbReference type="Google" id="ProtNLM"/>
    </source>
</evidence>
<dbReference type="VEuPathDB" id="FungiDB:MGG_10774"/>
<accession>G4NBM2</accession>
<evidence type="ECO:0000313" key="2">
    <source>
        <dbReference type="EMBL" id="EHA48127.1"/>
    </source>
</evidence>
<protein>
    <recommendedName>
        <fullName evidence="4">Secreted protein</fullName>
    </recommendedName>
</protein>
<dbReference type="RefSeq" id="XP_003717711.1">
    <property type="nucleotide sequence ID" value="XM_003717663.1"/>
</dbReference>
<gene>
    <name evidence="2" type="ORF">MGG_10774</name>
</gene>
<dbReference type="InParanoid" id="G4NBM2"/>
<reference evidence="2 3" key="1">
    <citation type="journal article" date="2005" name="Nature">
        <title>The genome sequence of the rice blast fungus Magnaporthe grisea.</title>
        <authorList>
            <person name="Dean R.A."/>
            <person name="Talbot N.J."/>
            <person name="Ebbole D.J."/>
            <person name="Farman M.L."/>
            <person name="Mitchell T.K."/>
            <person name="Orbach M.J."/>
            <person name="Thon M."/>
            <person name="Kulkarni R."/>
            <person name="Xu J.R."/>
            <person name="Pan H."/>
            <person name="Read N.D."/>
            <person name="Lee Y.H."/>
            <person name="Carbone I."/>
            <person name="Brown D."/>
            <person name="Oh Y.Y."/>
            <person name="Donofrio N."/>
            <person name="Jeong J.S."/>
            <person name="Soanes D.M."/>
            <person name="Djonovic S."/>
            <person name="Kolomiets E."/>
            <person name="Rehmeyer C."/>
            <person name="Li W."/>
            <person name="Harding M."/>
            <person name="Kim S."/>
            <person name="Lebrun M.H."/>
            <person name="Bohnert H."/>
            <person name="Coughlan S."/>
            <person name="Butler J."/>
            <person name="Calvo S."/>
            <person name="Ma L.J."/>
            <person name="Nicol R."/>
            <person name="Purcell S."/>
            <person name="Nusbaum C."/>
            <person name="Galagan J.E."/>
            <person name="Birren B.W."/>
        </authorList>
    </citation>
    <scope>NUCLEOTIDE SEQUENCE [LARGE SCALE GENOMIC DNA]</scope>
    <source>
        <strain evidence="3">70-15 / ATCC MYA-4617 / FGSC 8958</strain>
    </source>
</reference>
<keyword evidence="1" id="KW-0732">Signal</keyword>
<dbReference type="EMBL" id="CM001235">
    <property type="protein sequence ID" value="EHA48127.1"/>
    <property type="molecule type" value="Genomic_DNA"/>
</dbReference>
<name>G4NBM2_PYRO7</name>
<dbReference type="KEGG" id="mgr:MGG_10774"/>
<dbReference type="AlphaFoldDB" id="G4NBM2"/>
<evidence type="ECO:0000313" key="3">
    <source>
        <dbReference type="Proteomes" id="UP000009058"/>
    </source>
</evidence>
<feature type="signal peptide" evidence="1">
    <location>
        <begin position="1"/>
        <end position="18"/>
    </location>
</feature>
<feature type="chain" id="PRO_5003466803" description="Secreted protein" evidence="1">
    <location>
        <begin position="19"/>
        <end position="126"/>
    </location>
</feature>